<evidence type="ECO:0000313" key="10">
    <source>
        <dbReference type="Proteomes" id="UP001489004"/>
    </source>
</evidence>
<dbReference type="InterPro" id="IPR044627">
    <property type="entry name" value="DHAR1/2/3/4"/>
</dbReference>
<dbReference type="SUPFAM" id="SSF47616">
    <property type="entry name" value="GST C-terminal domain-like"/>
    <property type="match status" value="1"/>
</dbReference>
<evidence type="ECO:0000256" key="4">
    <source>
        <dbReference type="ARBA" id="ARBA00023002"/>
    </source>
</evidence>
<dbReference type="PANTHER" id="PTHR44420:SF2">
    <property type="entry name" value="GLUTATHIONE S-TRANSFERASE DHAR2-RELATED"/>
    <property type="match status" value="1"/>
</dbReference>
<dbReference type="SFLD" id="SFLDS00019">
    <property type="entry name" value="Glutathione_Transferase_(cytos"/>
    <property type="match status" value="1"/>
</dbReference>
<dbReference type="SUPFAM" id="SSF52833">
    <property type="entry name" value="Thioredoxin-like"/>
    <property type="match status" value="1"/>
</dbReference>
<dbReference type="InterPro" id="IPR036249">
    <property type="entry name" value="Thioredoxin-like_sf"/>
</dbReference>
<dbReference type="InterPro" id="IPR036282">
    <property type="entry name" value="Glutathione-S-Trfase_C_sf"/>
</dbReference>
<proteinExistence type="inferred from homology"/>
<dbReference type="PROSITE" id="PS50404">
    <property type="entry name" value="GST_NTER"/>
    <property type="match status" value="1"/>
</dbReference>
<dbReference type="AlphaFoldDB" id="A0AAW1R9E1"/>
<dbReference type="EMBL" id="JALJOR010000001">
    <property type="protein sequence ID" value="KAK9830373.1"/>
    <property type="molecule type" value="Genomic_DNA"/>
</dbReference>
<dbReference type="GO" id="GO:0045174">
    <property type="term" value="F:glutathione dehydrogenase (ascorbate) activity"/>
    <property type="evidence" value="ECO:0007669"/>
    <property type="project" value="UniProtKB-EC"/>
</dbReference>
<dbReference type="InterPro" id="IPR040079">
    <property type="entry name" value="Glutathione_S-Trfase"/>
</dbReference>
<dbReference type="InterPro" id="IPR004045">
    <property type="entry name" value="Glutathione_S-Trfase_N"/>
</dbReference>
<evidence type="ECO:0000256" key="1">
    <source>
        <dbReference type="ARBA" id="ARBA00012436"/>
    </source>
</evidence>
<keyword evidence="3" id="KW-0808">Transferase</keyword>
<gene>
    <name evidence="9" type="ORF">WJX72_011371</name>
</gene>
<evidence type="ECO:0000313" key="9">
    <source>
        <dbReference type="EMBL" id="KAK9830373.1"/>
    </source>
</evidence>
<dbReference type="GO" id="GO:0016740">
    <property type="term" value="F:transferase activity"/>
    <property type="evidence" value="ECO:0007669"/>
    <property type="project" value="UniProtKB-KW"/>
</dbReference>
<organism evidence="9 10">
    <name type="scientific">[Myrmecia] bisecta</name>
    <dbReference type="NCBI Taxonomy" id="41462"/>
    <lineage>
        <taxon>Eukaryota</taxon>
        <taxon>Viridiplantae</taxon>
        <taxon>Chlorophyta</taxon>
        <taxon>core chlorophytes</taxon>
        <taxon>Trebouxiophyceae</taxon>
        <taxon>Trebouxiales</taxon>
        <taxon>Trebouxiaceae</taxon>
        <taxon>Myrmecia</taxon>
    </lineage>
</organism>
<dbReference type="CDD" id="cd00570">
    <property type="entry name" value="GST_N_family"/>
    <property type="match status" value="1"/>
</dbReference>
<dbReference type="EC" id="1.8.5.1" evidence="1"/>
<name>A0AAW1R9E1_9CHLO</name>
<dbReference type="GO" id="GO:0033355">
    <property type="term" value="P:ascorbate glutathione cycle"/>
    <property type="evidence" value="ECO:0007669"/>
    <property type="project" value="InterPro"/>
</dbReference>
<dbReference type="Proteomes" id="UP001489004">
    <property type="component" value="Unassembled WGS sequence"/>
</dbReference>
<dbReference type="PROSITE" id="PS50405">
    <property type="entry name" value="GST_CTER"/>
    <property type="match status" value="1"/>
</dbReference>
<dbReference type="Pfam" id="PF13410">
    <property type="entry name" value="GST_C_2"/>
    <property type="match status" value="1"/>
</dbReference>
<dbReference type="Gene3D" id="3.40.30.10">
    <property type="entry name" value="Glutaredoxin"/>
    <property type="match status" value="1"/>
</dbReference>
<evidence type="ECO:0000256" key="5">
    <source>
        <dbReference type="ARBA" id="ARBA00024194"/>
    </source>
</evidence>
<keyword evidence="2" id="KW-0216">Detoxification</keyword>
<dbReference type="InterPro" id="IPR010987">
    <property type="entry name" value="Glutathione-S-Trfase_C-like"/>
</dbReference>
<protein>
    <recommendedName>
        <fullName evidence="1">glutathione dehydrogenase (ascorbate)</fullName>
        <ecNumber evidence="1">1.8.5.1</ecNumber>
    </recommendedName>
</protein>
<feature type="domain" description="GST N-terminal" evidence="7">
    <location>
        <begin position="13"/>
        <end position="94"/>
    </location>
</feature>
<evidence type="ECO:0000259" key="8">
    <source>
        <dbReference type="PROSITE" id="PS50405"/>
    </source>
</evidence>
<comment type="similarity">
    <text evidence="5">Belongs to the GST superfamily. DHAR family.</text>
</comment>
<accession>A0AAW1R9E1</accession>
<dbReference type="Gene3D" id="1.20.1050.10">
    <property type="match status" value="1"/>
</dbReference>
<evidence type="ECO:0000256" key="3">
    <source>
        <dbReference type="ARBA" id="ARBA00022679"/>
    </source>
</evidence>
<reference evidence="9 10" key="1">
    <citation type="journal article" date="2024" name="Nat. Commun.">
        <title>Phylogenomics reveals the evolutionary origins of lichenization in chlorophyte algae.</title>
        <authorList>
            <person name="Puginier C."/>
            <person name="Libourel C."/>
            <person name="Otte J."/>
            <person name="Skaloud P."/>
            <person name="Haon M."/>
            <person name="Grisel S."/>
            <person name="Petersen M."/>
            <person name="Berrin J.G."/>
            <person name="Delaux P.M."/>
            <person name="Dal Grande F."/>
            <person name="Keller J."/>
        </authorList>
    </citation>
    <scope>NUCLEOTIDE SEQUENCE [LARGE SCALE GENOMIC DNA]</scope>
    <source>
        <strain evidence="9 10">SAG 2043</strain>
    </source>
</reference>
<keyword evidence="10" id="KW-1185">Reference proteome</keyword>
<feature type="domain" description="GST C-terminal" evidence="8">
    <location>
        <begin position="84"/>
        <end position="212"/>
    </location>
</feature>
<dbReference type="Pfam" id="PF13409">
    <property type="entry name" value="GST_N_2"/>
    <property type="match status" value="1"/>
</dbReference>
<keyword evidence="4" id="KW-0560">Oxidoreductase</keyword>
<sequence>MAVQPAYEAWVKGDPKTSTLGDCPFCHRVLLTLEEKEVPYTKGYIDLYADKPAWLFEVNEKGSVPVVKDLETQEWLIDSADIVDHLEQKHPEPGLGTSKDIPEAGSKVFPAFVQYLKSSGAEEGEKREALLKELDLLNSHLEQHGPFLKGQDISAGDLALAPKLYHLTVALKAFKDFTVPERFTAVTSYLAAVQGRQSWKNTHYSEELVLKGWKAHLQG</sequence>
<evidence type="ECO:0000259" key="7">
    <source>
        <dbReference type="PROSITE" id="PS50404"/>
    </source>
</evidence>
<comment type="caution">
    <text evidence="9">The sequence shown here is derived from an EMBL/GenBank/DDBJ whole genome shotgun (WGS) entry which is preliminary data.</text>
</comment>
<evidence type="ECO:0000256" key="2">
    <source>
        <dbReference type="ARBA" id="ARBA00022575"/>
    </source>
</evidence>
<dbReference type="PANTHER" id="PTHR44420">
    <property type="entry name" value="GLUTATHIONE S-TRANSFERASE DHAR2-RELATED"/>
    <property type="match status" value="1"/>
</dbReference>
<evidence type="ECO:0000256" key="6">
    <source>
        <dbReference type="ARBA" id="ARBA00049544"/>
    </source>
</evidence>
<comment type="catalytic activity">
    <reaction evidence="6">
        <text>L-dehydroascorbate + 2 glutathione = glutathione disulfide + L-ascorbate</text>
        <dbReference type="Rhea" id="RHEA:24424"/>
        <dbReference type="ChEBI" id="CHEBI:38290"/>
        <dbReference type="ChEBI" id="CHEBI:57925"/>
        <dbReference type="ChEBI" id="CHEBI:58297"/>
        <dbReference type="ChEBI" id="CHEBI:58539"/>
        <dbReference type="EC" id="1.8.5.1"/>
    </reaction>
</comment>